<organism evidence="2 3">
    <name type="scientific">Egibacter rhizosphaerae</name>
    <dbReference type="NCBI Taxonomy" id="1670831"/>
    <lineage>
        <taxon>Bacteria</taxon>
        <taxon>Bacillati</taxon>
        <taxon>Actinomycetota</taxon>
        <taxon>Nitriliruptoria</taxon>
        <taxon>Egibacterales</taxon>
        <taxon>Egibacteraceae</taxon>
        <taxon>Egibacter</taxon>
    </lineage>
</organism>
<dbReference type="PROSITE" id="PS01125">
    <property type="entry name" value="ROK"/>
    <property type="match status" value="1"/>
</dbReference>
<dbReference type="Gene3D" id="3.30.420.40">
    <property type="match status" value="2"/>
</dbReference>
<sequence>MPVAGVDLGGTNIAAAVVDDAHRIMGRARRRTPTEGPESVVRAITRLVGDLDPAPEAVGVGVPGPIREGVVQTAPNLSGWQGRVPVQAQLEAALGLPVVVDNDANVGALGEWLAGAGRGARFLLGVWLGTGIGAGLVLDGRPYTGAFGGAGEIGHVVVQRGGDLCGCGRRGCLEAYAGRAAMERIVVGHIEAGRETVLPELQAQKGKRRMTSGVWAEALERGDAVAVEVFDDAIDALGVALGGAVNLLDLDAIVVGGGVAEKLGPPLAERLERAMQEWLLVPDVDRRVVVAELGDDAGVIGAAALARERVLTA</sequence>
<dbReference type="InterPro" id="IPR049874">
    <property type="entry name" value="ROK_cs"/>
</dbReference>
<dbReference type="PANTHER" id="PTHR18964:SF149">
    <property type="entry name" value="BIFUNCTIONAL UDP-N-ACETYLGLUCOSAMINE 2-EPIMERASE_N-ACETYLMANNOSAMINE KINASE"/>
    <property type="match status" value="1"/>
</dbReference>
<dbReference type="PANTHER" id="PTHR18964">
    <property type="entry name" value="ROK (REPRESSOR, ORF, KINASE) FAMILY"/>
    <property type="match status" value="1"/>
</dbReference>
<dbReference type="InterPro" id="IPR043129">
    <property type="entry name" value="ATPase_NBD"/>
</dbReference>
<dbReference type="InterPro" id="IPR000600">
    <property type="entry name" value="ROK"/>
</dbReference>
<dbReference type="AlphaFoldDB" id="A0A411YF29"/>
<dbReference type="KEGG" id="erz:ER308_09210"/>
<gene>
    <name evidence="2" type="ORF">ER308_09210</name>
</gene>
<dbReference type="EMBL" id="CP036402">
    <property type="protein sequence ID" value="QBI19707.1"/>
    <property type="molecule type" value="Genomic_DNA"/>
</dbReference>
<proteinExistence type="inferred from homology"/>
<dbReference type="Pfam" id="PF00480">
    <property type="entry name" value="ROK"/>
    <property type="match status" value="1"/>
</dbReference>
<reference evidence="2 3" key="1">
    <citation type="submission" date="2019-01" db="EMBL/GenBank/DDBJ databases">
        <title>Egibacter rhizosphaerae EGI 80759T.</title>
        <authorList>
            <person name="Chen D.-D."/>
            <person name="Tian Y."/>
            <person name="Jiao J.-Y."/>
            <person name="Zhang X.-T."/>
            <person name="Zhang Y.-G."/>
            <person name="Zhang Y."/>
            <person name="Xiao M."/>
            <person name="Shu W.-S."/>
            <person name="Li W.-J."/>
        </authorList>
    </citation>
    <scope>NUCLEOTIDE SEQUENCE [LARGE SCALE GENOMIC DNA]</scope>
    <source>
        <strain evidence="2 3">EGI 80759</strain>
    </source>
</reference>
<comment type="similarity">
    <text evidence="1">Belongs to the ROK (NagC/XylR) family.</text>
</comment>
<accession>A0A411YF29</accession>
<dbReference type="RefSeq" id="WP_131154704.1">
    <property type="nucleotide sequence ID" value="NZ_CP036402.1"/>
</dbReference>
<dbReference type="OrthoDB" id="8772678at2"/>
<dbReference type="Proteomes" id="UP000291469">
    <property type="component" value="Chromosome"/>
</dbReference>
<keyword evidence="3" id="KW-1185">Reference proteome</keyword>
<evidence type="ECO:0000256" key="1">
    <source>
        <dbReference type="ARBA" id="ARBA00006479"/>
    </source>
</evidence>
<name>A0A411YF29_9ACTN</name>
<protein>
    <submittedName>
        <fullName evidence="2">ROK family protein</fullName>
    </submittedName>
</protein>
<evidence type="ECO:0000313" key="2">
    <source>
        <dbReference type="EMBL" id="QBI19707.1"/>
    </source>
</evidence>
<dbReference type="SUPFAM" id="SSF53067">
    <property type="entry name" value="Actin-like ATPase domain"/>
    <property type="match status" value="1"/>
</dbReference>
<evidence type="ECO:0000313" key="3">
    <source>
        <dbReference type="Proteomes" id="UP000291469"/>
    </source>
</evidence>